<keyword evidence="8 9" id="KW-0687">Ribonucleoprotein</keyword>
<dbReference type="FunFam" id="3.30.1330.30:FF:000002">
    <property type="entry name" value="NHP2-like protein 1 homolog"/>
    <property type="match status" value="1"/>
</dbReference>
<evidence type="ECO:0000256" key="2">
    <source>
        <dbReference type="ARBA" id="ARBA00007337"/>
    </source>
</evidence>
<comment type="function">
    <text evidence="9">Required for ribosome biogenesis. Part of a complex which catalyzes pseudouridylation of rRNA. This involves the isomerization of uridine such that the ribose is subsequently attached to C5, instead of the normal N1. Pseudouridine ('psi') residues may serve to stabilize the conformation of rRNAs.</text>
</comment>
<evidence type="ECO:0000259" key="10">
    <source>
        <dbReference type="Pfam" id="PF01248"/>
    </source>
</evidence>
<dbReference type="PRINTS" id="PR00881">
    <property type="entry name" value="L7ARS6FAMILY"/>
</dbReference>
<dbReference type="GO" id="GO:0003723">
    <property type="term" value="F:RNA binding"/>
    <property type="evidence" value="ECO:0007669"/>
    <property type="project" value="UniProtKB-UniRule"/>
</dbReference>
<dbReference type="InterPro" id="IPR029064">
    <property type="entry name" value="Ribosomal_eL30-like_sf"/>
</dbReference>
<dbReference type="Pfam" id="PF01248">
    <property type="entry name" value="Ribosomal_L7Ae"/>
    <property type="match status" value="1"/>
</dbReference>
<dbReference type="VEuPathDB" id="GiardiaDB:QR46_3298"/>
<evidence type="ECO:0000256" key="1">
    <source>
        <dbReference type="ARBA" id="ARBA00004604"/>
    </source>
</evidence>
<dbReference type="AlphaFoldDB" id="A0A132NRP0"/>
<comment type="function">
    <text evidence="9">Common component of the spliceosome and rRNA processing machinery.</text>
</comment>
<comment type="subcellular location">
    <subcellularLocation>
        <location evidence="1 9">Nucleus</location>
        <location evidence="1 9">Nucleolus</location>
    </subcellularLocation>
</comment>
<dbReference type="Proteomes" id="UP000070089">
    <property type="component" value="Unassembled WGS sequence"/>
</dbReference>
<evidence type="ECO:0000256" key="5">
    <source>
        <dbReference type="ARBA" id="ARBA00022884"/>
    </source>
</evidence>
<evidence type="ECO:0000256" key="9">
    <source>
        <dbReference type="RuleBase" id="RU366039"/>
    </source>
</evidence>
<dbReference type="InterPro" id="IPR018492">
    <property type="entry name" value="Ribosomal_eL8/Nhp2"/>
</dbReference>
<dbReference type="InterPro" id="IPR004038">
    <property type="entry name" value="Ribosomal_eL8/eL30/eS12/Gad45"/>
</dbReference>
<dbReference type="GO" id="GO:0000398">
    <property type="term" value="P:mRNA splicing, via spliceosome"/>
    <property type="evidence" value="ECO:0007669"/>
    <property type="project" value="UniProtKB-UniRule"/>
</dbReference>
<comment type="similarity">
    <text evidence="2 9">Belongs to the eukaryotic ribosomal protein eL8 family.</text>
</comment>
<protein>
    <recommendedName>
        <fullName evidence="9">H/ACA ribonucleoprotein complex subunit 2</fullName>
    </recommendedName>
    <alternativeName>
        <fullName evidence="9">Nucleolar protein family A member 2</fullName>
    </alternativeName>
</protein>
<dbReference type="GO" id="GO:0031429">
    <property type="term" value="C:box H/ACA snoRNP complex"/>
    <property type="evidence" value="ECO:0007669"/>
    <property type="project" value="UniProtKB-UniRule"/>
</dbReference>
<dbReference type="GO" id="GO:0042254">
    <property type="term" value="P:ribosome biogenesis"/>
    <property type="evidence" value="ECO:0007669"/>
    <property type="project" value="InterPro"/>
</dbReference>
<dbReference type="InterPro" id="IPR050257">
    <property type="entry name" value="eL8/uL1-like"/>
</dbReference>
<name>A0A132NRP0_GIAIN</name>
<dbReference type="Gene3D" id="3.30.1330.30">
    <property type="match status" value="1"/>
</dbReference>
<keyword evidence="4" id="KW-0747">Spliceosome</keyword>
<dbReference type="GO" id="GO:0031120">
    <property type="term" value="P:snRNA pseudouridine synthesis"/>
    <property type="evidence" value="ECO:0007669"/>
    <property type="project" value="UniProtKB-UniRule"/>
</dbReference>
<dbReference type="InterPro" id="IPR004037">
    <property type="entry name" value="Ribosomal_eL8-like_CS"/>
</dbReference>
<dbReference type="InterPro" id="IPR002415">
    <property type="entry name" value="H/ACA_rnp_Nhp2-like"/>
</dbReference>
<evidence type="ECO:0000256" key="6">
    <source>
        <dbReference type="ARBA" id="ARBA00023187"/>
    </source>
</evidence>
<dbReference type="PANTHER" id="PTHR23105">
    <property type="entry name" value="RIBOSOMAL PROTEIN L7AE FAMILY MEMBER"/>
    <property type="match status" value="1"/>
</dbReference>
<dbReference type="OrthoDB" id="1924699at2759"/>
<evidence type="ECO:0000256" key="7">
    <source>
        <dbReference type="ARBA" id="ARBA00023242"/>
    </source>
</evidence>
<evidence type="ECO:0000313" key="12">
    <source>
        <dbReference type="Proteomes" id="UP000070089"/>
    </source>
</evidence>
<keyword evidence="6" id="KW-0508">mRNA splicing</keyword>
<dbReference type="PROSITE" id="PS01082">
    <property type="entry name" value="RIBOSOMAL_L7AE"/>
    <property type="match status" value="1"/>
</dbReference>
<keyword evidence="3" id="KW-0507">mRNA processing</keyword>
<dbReference type="SUPFAM" id="SSF55315">
    <property type="entry name" value="L30e-like"/>
    <property type="match status" value="1"/>
</dbReference>
<keyword evidence="7 9" id="KW-0539">Nucleus</keyword>
<proteinExistence type="inferred from homology"/>
<sequence>MQIDPRAVPFANEELSLELLNLVKHGSSLQAVKRGANEALKQVNRGKAELVVIAADADPIEIVLHLPLACEDKGVPYVFVASKNALGRACNVSVPTIVASIGKHDALGNVVAEMIGRIEALM</sequence>
<feature type="domain" description="Ribosomal protein eL8/eL30/eS12/Gadd45" evidence="10">
    <location>
        <begin position="29"/>
        <end position="103"/>
    </location>
</feature>
<evidence type="ECO:0000256" key="3">
    <source>
        <dbReference type="ARBA" id="ARBA00022664"/>
    </source>
</evidence>
<evidence type="ECO:0000256" key="4">
    <source>
        <dbReference type="ARBA" id="ARBA00022728"/>
    </source>
</evidence>
<keyword evidence="11" id="KW-0689">Ribosomal protein</keyword>
<reference evidence="11 12" key="1">
    <citation type="journal article" date="2015" name="Mol. Biochem. Parasitol.">
        <title>Identification of polymorphic genes for use in assemblage B genotyping assays through comparative genomics of multiple assemblage B Giardia duodenalis isolates.</title>
        <authorList>
            <person name="Wielinga C."/>
            <person name="Thompson R.C."/>
            <person name="Monis P."/>
            <person name="Ryan U."/>
        </authorList>
    </citation>
    <scope>NUCLEOTIDE SEQUENCE [LARGE SCALE GENOMIC DNA]</scope>
    <source>
        <strain evidence="11 12">BAH15c1</strain>
    </source>
</reference>
<dbReference type="PRINTS" id="PR00883">
    <property type="entry name" value="NUCLEARHMG"/>
</dbReference>
<dbReference type="GO" id="GO:0005681">
    <property type="term" value="C:spliceosomal complex"/>
    <property type="evidence" value="ECO:0007669"/>
    <property type="project" value="UniProtKB-KW"/>
</dbReference>
<organism evidence="11 12">
    <name type="scientific">Giardia duodenalis assemblage B</name>
    <dbReference type="NCBI Taxonomy" id="1394984"/>
    <lineage>
        <taxon>Eukaryota</taxon>
        <taxon>Metamonada</taxon>
        <taxon>Diplomonadida</taxon>
        <taxon>Hexamitidae</taxon>
        <taxon>Giardiinae</taxon>
        <taxon>Giardia</taxon>
    </lineage>
</organism>
<dbReference type="GO" id="GO:0005840">
    <property type="term" value="C:ribosome"/>
    <property type="evidence" value="ECO:0007669"/>
    <property type="project" value="UniProtKB-KW"/>
</dbReference>
<evidence type="ECO:0000313" key="11">
    <source>
        <dbReference type="EMBL" id="KWX12741.1"/>
    </source>
</evidence>
<keyword evidence="5 9" id="KW-0694">RNA-binding</keyword>
<comment type="caution">
    <text evidence="11">The sequence shown here is derived from an EMBL/GenBank/DDBJ whole genome shotgun (WGS) entry which is preliminary data.</text>
</comment>
<gene>
    <name evidence="11" type="ORF">QR46_3298</name>
</gene>
<accession>A0A132NRP0</accession>
<evidence type="ECO:0000256" key="8">
    <source>
        <dbReference type="ARBA" id="ARBA00023274"/>
    </source>
</evidence>
<dbReference type="EMBL" id="JXTI01000102">
    <property type="protein sequence ID" value="KWX12741.1"/>
    <property type="molecule type" value="Genomic_DNA"/>
</dbReference>